<name>A0A3P3Y5L7_PLABS</name>
<feature type="compositionally biased region" description="Polar residues" evidence="1">
    <location>
        <begin position="331"/>
        <end position="348"/>
    </location>
</feature>
<reference evidence="2 3" key="1">
    <citation type="submission" date="2018-03" db="EMBL/GenBank/DDBJ databases">
        <authorList>
            <person name="Fogelqvist J."/>
        </authorList>
    </citation>
    <scope>NUCLEOTIDE SEQUENCE [LARGE SCALE GENOMIC DNA]</scope>
</reference>
<accession>A0A3P3Y5L7</accession>
<feature type="compositionally biased region" description="Low complexity" evidence="1">
    <location>
        <begin position="266"/>
        <end position="279"/>
    </location>
</feature>
<feature type="region of interest" description="Disordered" evidence="1">
    <location>
        <begin position="266"/>
        <end position="286"/>
    </location>
</feature>
<sequence length="381" mass="40466">MRTQMKRTDTLNLSAPMDDRDEVAVAKGARGISMTKVADEEAVENAQGAKRQVRTSVKVHHAPGGASQCPFGREDTMAPATPIRRGRNSSQMSQVLSTPGRLPSASFEDASGNIVRRSSEEAMERAGSSPAVGKSRPEQHTSIKIFHAPGGHSRIQLGGDTSAQERDSRKPAPAPKESFVSSAVPNSPVVGKARPDEHTSVKIHYAPGGYSSMASLLGQDDSTAPTRESHVRPNNVQREAVASQAPWQHVGSKLDQTLSPIVEAHAAPSSSAAPDVPVVGKARPDEHTSVKIYYAPGGYSSMASLIGQDDSSAPDREHRGRRHYVNGGRPDTTTSNGRQQETGATVQSELPEARPASLARTSTRVRNAPGGSSNGNILTWQ</sequence>
<dbReference type="Proteomes" id="UP000290189">
    <property type="component" value="Unassembled WGS sequence"/>
</dbReference>
<feature type="region of interest" description="Disordered" evidence="1">
    <location>
        <begin position="45"/>
        <end position="249"/>
    </location>
</feature>
<feature type="region of interest" description="Disordered" evidence="1">
    <location>
        <begin position="305"/>
        <end position="381"/>
    </location>
</feature>
<feature type="compositionally biased region" description="Polar residues" evidence="1">
    <location>
        <begin position="220"/>
        <end position="237"/>
    </location>
</feature>
<protein>
    <submittedName>
        <fullName evidence="2">Uncharacterized protein</fullName>
    </submittedName>
</protein>
<evidence type="ECO:0000313" key="2">
    <source>
        <dbReference type="EMBL" id="SPQ95472.1"/>
    </source>
</evidence>
<organism evidence="2 3">
    <name type="scientific">Plasmodiophora brassicae</name>
    <name type="common">Clubroot disease agent</name>
    <dbReference type="NCBI Taxonomy" id="37360"/>
    <lineage>
        <taxon>Eukaryota</taxon>
        <taxon>Sar</taxon>
        <taxon>Rhizaria</taxon>
        <taxon>Endomyxa</taxon>
        <taxon>Phytomyxea</taxon>
        <taxon>Plasmodiophorida</taxon>
        <taxon>Plasmodiophoridae</taxon>
        <taxon>Plasmodiophora</taxon>
    </lineage>
</organism>
<dbReference type="EMBL" id="OVEO01000004">
    <property type="protein sequence ID" value="SPQ95472.1"/>
    <property type="molecule type" value="Genomic_DNA"/>
</dbReference>
<dbReference type="AlphaFoldDB" id="A0A3P3Y5L7"/>
<evidence type="ECO:0000313" key="3">
    <source>
        <dbReference type="Proteomes" id="UP000290189"/>
    </source>
</evidence>
<feature type="compositionally biased region" description="Basic residues" evidence="1">
    <location>
        <begin position="51"/>
        <end position="61"/>
    </location>
</feature>
<proteinExistence type="predicted"/>
<keyword evidence="2" id="KW-0496">Mitochondrion</keyword>
<feature type="compositionally biased region" description="Polar residues" evidence="1">
    <location>
        <begin position="88"/>
        <end position="97"/>
    </location>
</feature>
<gene>
    <name evidence="2" type="ORF">PLBR_LOCUS2687</name>
</gene>
<evidence type="ECO:0000256" key="1">
    <source>
        <dbReference type="SAM" id="MobiDB-lite"/>
    </source>
</evidence>
<feature type="compositionally biased region" description="Polar residues" evidence="1">
    <location>
        <begin position="359"/>
        <end position="381"/>
    </location>
</feature>
<geneLocation type="mitochondrion" evidence="2"/>